<evidence type="ECO:0000313" key="1">
    <source>
        <dbReference type="EMBL" id="ELQ40409.1"/>
    </source>
</evidence>
<dbReference type="Proteomes" id="UP000011086">
    <property type="component" value="Unassembled WGS sequence"/>
</dbReference>
<dbReference type="AlphaFoldDB" id="A0AA97P1X3"/>
<name>A0AA97P1X3_PYRO3</name>
<proteinExistence type="predicted"/>
<reference evidence="1" key="1">
    <citation type="journal article" date="2012" name="PLoS Genet.">
        <title>Comparative analysis of the genomes of two field isolates of the rice blast fungus Magnaporthe oryzae.</title>
        <authorList>
            <person name="Xue M."/>
            <person name="Yang J."/>
            <person name="Li Z."/>
            <person name="Hu S."/>
            <person name="Yao N."/>
            <person name="Dean R.A."/>
            <person name="Zhao W."/>
            <person name="Shen M."/>
            <person name="Zhang H."/>
            <person name="Li C."/>
            <person name="Liu L."/>
            <person name="Cao L."/>
            <person name="Xu X."/>
            <person name="Xing Y."/>
            <person name="Hsiang T."/>
            <person name="Zhang Z."/>
            <person name="Xu J.R."/>
            <person name="Peng Y.L."/>
        </authorList>
    </citation>
    <scope>NUCLEOTIDE SEQUENCE</scope>
    <source>
        <strain evidence="1">Y34</strain>
    </source>
</reference>
<protein>
    <submittedName>
        <fullName evidence="1">Uncharacterized protein</fullName>
    </submittedName>
</protein>
<accession>A0AA97P1X3</accession>
<gene>
    <name evidence="1" type="ORF">OOU_Y34scaffold00440g1</name>
</gene>
<feature type="non-terminal residue" evidence="1">
    <location>
        <position position="1"/>
    </location>
</feature>
<sequence length="186" mass="20704">TIFDPTINFEIHSGYAMTIMLGPRNKSTAGIGWNLTELDQNVNHRLFCGGGTKRPRGWRGLVDQILVPVIPPPSQGYWHIFNGKRQRVAPRLWGDSERLSSYNGRAGFKIKSSALDESGLTLIYFSRLEFQSKFVHPAKSGGTPFLVDKVIFVLLKGTKGPPMRAYILVNFKLASNPIYGFGGANY</sequence>
<dbReference type="EMBL" id="JH793191">
    <property type="protein sequence ID" value="ELQ40409.1"/>
    <property type="molecule type" value="Genomic_DNA"/>
</dbReference>
<organism evidence="1">
    <name type="scientific">Pyricularia oryzae (strain Y34)</name>
    <name type="common">Rice blast fungus</name>
    <name type="synonym">Magnaporthe oryzae</name>
    <dbReference type="NCBI Taxonomy" id="1143189"/>
    <lineage>
        <taxon>Eukaryota</taxon>
        <taxon>Fungi</taxon>
        <taxon>Dikarya</taxon>
        <taxon>Ascomycota</taxon>
        <taxon>Pezizomycotina</taxon>
        <taxon>Sordariomycetes</taxon>
        <taxon>Sordariomycetidae</taxon>
        <taxon>Magnaporthales</taxon>
        <taxon>Pyriculariaceae</taxon>
        <taxon>Pyricularia</taxon>
    </lineage>
</organism>